<reference evidence="2 3" key="1">
    <citation type="submission" date="2016-07" db="EMBL/GenBank/DDBJ databases">
        <title>Pervasive Adenine N6-methylation of Active Genes in Fungi.</title>
        <authorList>
            <consortium name="DOE Joint Genome Institute"/>
            <person name="Mondo S.J."/>
            <person name="Dannebaum R.O."/>
            <person name="Kuo R.C."/>
            <person name="Labutti K."/>
            <person name="Haridas S."/>
            <person name="Kuo A."/>
            <person name="Salamov A."/>
            <person name="Ahrendt S.R."/>
            <person name="Lipzen A."/>
            <person name="Sullivan W."/>
            <person name="Andreopoulos W.B."/>
            <person name="Clum A."/>
            <person name="Lindquist E."/>
            <person name="Daum C."/>
            <person name="Ramamoorthy G.K."/>
            <person name="Gryganskyi A."/>
            <person name="Culley D."/>
            <person name="Magnuson J.K."/>
            <person name="James T.Y."/>
            <person name="O'Malley M.A."/>
            <person name="Stajich J.E."/>
            <person name="Spatafora J.W."/>
            <person name="Visel A."/>
            <person name="Grigoriev I.V."/>
        </authorList>
    </citation>
    <scope>NUCLEOTIDE SEQUENCE [LARGE SCALE GENOMIC DNA]</scope>
    <source>
        <strain evidence="2 3">NRRL 3301</strain>
    </source>
</reference>
<comment type="caution">
    <text evidence="2">The sequence shown here is derived from an EMBL/GenBank/DDBJ whole genome shotgun (WGS) entry which is preliminary data.</text>
</comment>
<evidence type="ECO:0000313" key="3">
    <source>
        <dbReference type="Proteomes" id="UP000242146"/>
    </source>
</evidence>
<dbReference type="AlphaFoldDB" id="A0A1X2G7R7"/>
<feature type="compositionally biased region" description="Basic and acidic residues" evidence="1">
    <location>
        <begin position="182"/>
        <end position="196"/>
    </location>
</feature>
<proteinExistence type="predicted"/>
<gene>
    <name evidence="2" type="ORF">DM01DRAFT_1142649</name>
</gene>
<evidence type="ECO:0000256" key="1">
    <source>
        <dbReference type="SAM" id="MobiDB-lite"/>
    </source>
</evidence>
<sequence>MIPIFRSISGYQSQRYKDHHERYQQVRDTSTGTTQPFTTILEEQKALVARLEKLSKRLQKESDRRDDASLGSVKTAMLDFKDVINRPDLSHSPSYMPYMYGSTAIRGGQDHPAIQGFKSEVRSFKGMLLSRRNFPSAKPTPSPSASSPGALPATSTTSTPSLSSSTTKKPQVFHPRQQQQSYRDELKAAKEEKGKLPAEPNPSPNPSSEEVVQETETAKQETKVIPESTTSTNKTPDAVTPHAPTPTTSDGSSEHLKTTIEEVKEP</sequence>
<feature type="region of interest" description="Disordered" evidence="1">
    <location>
        <begin position="132"/>
        <end position="266"/>
    </location>
</feature>
<dbReference type="EMBL" id="MCGT01000034">
    <property type="protein sequence ID" value="ORX47203.1"/>
    <property type="molecule type" value="Genomic_DNA"/>
</dbReference>
<protein>
    <submittedName>
        <fullName evidence="2">Uncharacterized protein</fullName>
    </submittedName>
</protein>
<dbReference type="OrthoDB" id="441517at2759"/>
<evidence type="ECO:0000313" key="2">
    <source>
        <dbReference type="EMBL" id="ORX47203.1"/>
    </source>
</evidence>
<name>A0A1X2G7R7_9FUNG</name>
<dbReference type="Proteomes" id="UP000242146">
    <property type="component" value="Unassembled WGS sequence"/>
</dbReference>
<accession>A0A1X2G7R7</accession>
<feature type="compositionally biased region" description="Low complexity" evidence="1">
    <location>
        <begin position="135"/>
        <end position="170"/>
    </location>
</feature>
<organism evidence="2 3">
    <name type="scientific">Hesseltinella vesiculosa</name>
    <dbReference type="NCBI Taxonomy" id="101127"/>
    <lineage>
        <taxon>Eukaryota</taxon>
        <taxon>Fungi</taxon>
        <taxon>Fungi incertae sedis</taxon>
        <taxon>Mucoromycota</taxon>
        <taxon>Mucoromycotina</taxon>
        <taxon>Mucoromycetes</taxon>
        <taxon>Mucorales</taxon>
        <taxon>Cunninghamellaceae</taxon>
        <taxon>Hesseltinella</taxon>
    </lineage>
</organism>
<keyword evidence="3" id="KW-1185">Reference proteome</keyword>
<feature type="compositionally biased region" description="Basic and acidic residues" evidence="1">
    <location>
        <begin position="252"/>
        <end position="266"/>
    </location>
</feature>